<keyword evidence="2" id="KW-0472">Membrane</keyword>
<reference evidence="3 4" key="1">
    <citation type="submission" date="2022-04" db="EMBL/GenBank/DDBJ databases">
        <title>Genome diversity in the genus Frankia.</title>
        <authorList>
            <person name="Carlos-Shanley C."/>
            <person name="Hahn D."/>
        </authorList>
    </citation>
    <scope>NUCLEOTIDE SEQUENCE [LARGE SCALE GENOMIC DNA]</scope>
    <source>
        <strain evidence="3 4">Ag45/Mut15</strain>
    </source>
</reference>
<name>A0ABT0JVQ3_9ACTN</name>
<comment type="caution">
    <text evidence="3">The sequence shown here is derived from an EMBL/GenBank/DDBJ whole genome shotgun (WGS) entry which is preliminary data.</text>
</comment>
<accession>A0ABT0JVQ3</accession>
<organism evidence="3 4">
    <name type="scientific">Frankia umida</name>
    <dbReference type="NCBI Taxonomy" id="573489"/>
    <lineage>
        <taxon>Bacteria</taxon>
        <taxon>Bacillati</taxon>
        <taxon>Actinomycetota</taxon>
        <taxon>Actinomycetes</taxon>
        <taxon>Frankiales</taxon>
        <taxon>Frankiaceae</taxon>
        <taxon>Frankia</taxon>
    </lineage>
</organism>
<keyword evidence="4" id="KW-1185">Reference proteome</keyword>
<feature type="compositionally biased region" description="Low complexity" evidence="1">
    <location>
        <begin position="24"/>
        <end position="53"/>
    </location>
</feature>
<evidence type="ECO:0000256" key="2">
    <source>
        <dbReference type="SAM" id="Phobius"/>
    </source>
</evidence>
<feature type="transmembrane region" description="Helical" evidence="2">
    <location>
        <begin position="89"/>
        <end position="107"/>
    </location>
</feature>
<sequence length="162" mass="16742">MGHTVLDRQSRTAAGRGVLPRPNAPAGRPAQSAAPAAERAPGAIGRPAPAGNRGSSGRARAAEDTTRVQPYPEVGAGTRPAEPISLRRLLSWGLAVSAVLLLLFSLMGGFGALAFGAIAALWALAVGWVIVFGPPTAATVPQRRVLVQRARTALDGWTLGRR</sequence>
<feature type="transmembrane region" description="Helical" evidence="2">
    <location>
        <begin position="113"/>
        <end position="134"/>
    </location>
</feature>
<feature type="compositionally biased region" description="Basic and acidic residues" evidence="1">
    <location>
        <begin position="1"/>
        <end position="10"/>
    </location>
</feature>
<dbReference type="RefSeq" id="WP_248824044.1">
    <property type="nucleotide sequence ID" value="NZ_JALKFT010000005.1"/>
</dbReference>
<protein>
    <recommendedName>
        <fullName evidence="5">Integral membrane protein</fullName>
    </recommendedName>
</protein>
<dbReference type="Proteomes" id="UP001201873">
    <property type="component" value="Unassembled WGS sequence"/>
</dbReference>
<keyword evidence="2" id="KW-0812">Transmembrane</keyword>
<evidence type="ECO:0000313" key="4">
    <source>
        <dbReference type="Proteomes" id="UP001201873"/>
    </source>
</evidence>
<dbReference type="EMBL" id="JALKFT010000005">
    <property type="protein sequence ID" value="MCK9875625.1"/>
    <property type="molecule type" value="Genomic_DNA"/>
</dbReference>
<evidence type="ECO:0008006" key="5">
    <source>
        <dbReference type="Google" id="ProtNLM"/>
    </source>
</evidence>
<evidence type="ECO:0000256" key="1">
    <source>
        <dbReference type="SAM" id="MobiDB-lite"/>
    </source>
</evidence>
<proteinExistence type="predicted"/>
<evidence type="ECO:0000313" key="3">
    <source>
        <dbReference type="EMBL" id="MCK9875625.1"/>
    </source>
</evidence>
<gene>
    <name evidence="3" type="ORF">MXD59_07550</name>
</gene>
<feature type="region of interest" description="Disordered" evidence="1">
    <location>
        <begin position="1"/>
        <end position="77"/>
    </location>
</feature>
<keyword evidence="2" id="KW-1133">Transmembrane helix</keyword>